<evidence type="ECO:0000313" key="1">
    <source>
        <dbReference type="EMBL" id="AAR37026.1"/>
    </source>
</evidence>
<name>Q6S369_9VIRU</name>
<accession>Q6S369</accession>
<reference evidence="1" key="1">
    <citation type="submission" date="2003-11" db="EMBL/GenBank/DDBJ databases">
        <title>Full length hypothetical protein from a genomic bank of Cotesia glomerata bracovirus.</title>
        <authorList>
            <person name="Cerutti P."/>
            <person name="Duonor-Cerutti M."/>
            <person name="Devauchelle G."/>
        </authorList>
    </citation>
    <scope>NUCLEOTIDE SEQUENCE</scope>
</reference>
<proteinExistence type="predicted"/>
<organism evidence="1">
    <name type="scientific">Bracoviriform glomeratae</name>
    <dbReference type="NCBI Taxonomy" id="257816"/>
    <lineage>
        <taxon>Viruses</taxon>
        <taxon>Viruses incertae sedis</taxon>
        <taxon>Polydnaviriformidae</taxon>
        <taxon>Bracoviriform</taxon>
    </lineage>
</organism>
<dbReference type="EMBL" id="AY481563">
    <property type="protein sequence ID" value="AAR37026.1"/>
    <property type="molecule type" value="Genomic_DNA"/>
</dbReference>
<protein>
    <submittedName>
        <fullName evidence="1">Uncharacterized protein</fullName>
    </submittedName>
</protein>
<sequence length="64" mass="7552">MCTSYRIAKYMMMIAAEIKQFLSQLRCVVLKMPRESDKDSDLETGYPGDLETFSDFEHLQARRR</sequence>